<dbReference type="GO" id="GO:0016491">
    <property type="term" value="F:oxidoreductase activity"/>
    <property type="evidence" value="ECO:0007669"/>
    <property type="project" value="UniProtKB-KW"/>
</dbReference>
<dbReference type="GO" id="GO:0051287">
    <property type="term" value="F:NAD binding"/>
    <property type="evidence" value="ECO:0007669"/>
    <property type="project" value="InterPro"/>
</dbReference>
<dbReference type="AlphaFoldDB" id="A0A6A6R2E8"/>
<evidence type="ECO:0000259" key="3">
    <source>
        <dbReference type="Pfam" id="PF02826"/>
    </source>
</evidence>
<feature type="domain" description="D-isomer specific 2-hydroxyacid dehydrogenase NAD-binding" evidence="3">
    <location>
        <begin position="139"/>
        <end position="204"/>
    </location>
</feature>
<dbReference type="SUPFAM" id="SSF52283">
    <property type="entry name" value="Formate/glycerate dehydrogenase catalytic domain-like"/>
    <property type="match status" value="1"/>
</dbReference>
<dbReference type="Pfam" id="PF02826">
    <property type="entry name" value="2-Hacid_dh_C"/>
    <property type="match status" value="2"/>
</dbReference>
<dbReference type="PANTHER" id="PTHR43333">
    <property type="entry name" value="2-HACID_DH_C DOMAIN-CONTAINING PROTEIN"/>
    <property type="match status" value="1"/>
</dbReference>
<evidence type="ECO:0000256" key="2">
    <source>
        <dbReference type="ARBA" id="ARBA00023027"/>
    </source>
</evidence>
<dbReference type="Proteomes" id="UP000799750">
    <property type="component" value="Unassembled WGS sequence"/>
</dbReference>
<evidence type="ECO:0000313" key="5">
    <source>
        <dbReference type="Proteomes" id="UP000799750"/>
    </source>
</evidence>
<evidence type="ECO:0000256" key="1">
    <source>
        <dbReference type="ARBA" id="ARBA00023002"/>
    </source>
</evidence>
<dbReference type="Gene3D" id="3.40.50.720">
    <property type="entry name" value="NAD(P)-binding Rossmann-like Domain"/>
    <property type="match status" value="2"/>
</dbReference>
<dbReference type="OrthoDB" id="298012at2759"/>
<keyword evidence="2" id="KW-0520">NAD</keyword>
<dbReference type="CDD" id="cd12163">
    <property type="entry name" value="2-Hacid_dh_5"/>
    <property type="match status" value="1"/>
</dbReference>
<proteinExistence type="predicted"/>
<evidence type="ECO:0000313" key="4">
    <source>
        <dbReference type="EMBL" id="KAF2498532.1"/>
    </source>
</evidence>
<feature type="domain" description="D-isomer specific 2-hydroxyacid dehydrogenase NAD-binding" evidence="3">
    <location>
        <begin position="232"/>
        <end position="335"/>
    </location>
</feature>
<name>A0A6A6R2E8_9PEZI</name>
<dbReference type="InterPro" id="IPR029752">
    <property type="entry name" value="D-isomer_DH_CS1"/>
</dbReference>
<dbReference type="EMBL" id="MU004185">
    <property type="protein sequence ID" value="KAF2498532.1"/>
    <property type="molecule type" value="Genomic_DNA"/>
</dbReference>
<sequence length="372" mass="40686">MGGGSDSPLVESKKEVLLILIPAPESVAAPSIDKLQKKFPNLEVEYINAAKTAAAWDLDAGIPKDVYKSATFIATVAALPPSPSLAPNLEFVQFFSAGVNHVMKHPIYTDTKIPLCTSSGIHPPQIAEWVFLTTLVQSHKYNGLYELQKRHAWERTEESNRVRDLPGQRVGVLGYGSIGRQVARVAHAFGMDVIAYTASPRTTPESKKDRGFIVPGTGDPDGSIPSAWYSGTSKEDLHAFLKQEIDLLVVSVPLTPATHHFLSTAEFDILAASNPNLTYVANVARGDLIDQPALIDALKSNKLRGAALDVTSPEPLPADHPLWEAPNLVLTPHVSGNSIRYFERAFQVLEENLGRRERGEELVNEVDRKRGY</sequence>
<protein>
    <recommendedName>
        <fullName evidence="3">D-isomer specific 2-hydroxyacid dehydrogenase NAD-binding domain-containing protein</fullName>
    </recommendedName>
</protein>
<accession>A0A6A6R2E8</accession>
<dbReference type="InterPro" id="IPR036291">
    <property type="entry name" value="NAD(P)-bd_dom_sf"/>
</dbReference>
<dbReference type="SUPFAM" id="SSF51735">
    <property type="entry name" value="NAD(P)-binding Rossmann-fold domains"/>
    <property type="match status" value="1"/>
</dbReference>
<dbReference type="InterPro" id="IPR006140">
    <property type="entry name" value="D-isomer_DH_NAD-bd"/>
</dbReference>
<dbReference type="PROSITE" id="PS00065">
    <property type="entry name" value="D_2_HYDROXYACID_DH_1"/>
    <property type="match status" value="1"/>
</dbReference>
<dbReference type="PANTHER" id="PTHR43333:SF1">
    <property type="entry name" value="D-ISOMER SPECIFIC 2-HYDROXYACID DEHYDROGENASE NAD-BINDING DOMAIN-CONTAINING PROTEIN"/>
    <property type="match status" value="1"/>
</dbReference>
<reference evidence="4" key="1">
    <citation type="journal article" date="2020" name="Stud. Mycol.">
        <title>101 Dothideomycetes genomes: a test case for predicting lifestyles and emergence of pathogens.</title>
        <authorList>
            <person name="Haridas S."/>
            <person name="Albert R."/>
            <person name="Binder M."/>
            <person name="Bloem J."/>
            <person name="Labutti K."/>
            <person name="Salamov A."/>
            <person name="Andreopoulos B."/>
            <person name="Baker S."/>
            <person name="Barry K."/>
            <person name="Bills G."/>
            <person name="Bluhm B."/>
            <person name="Cannon C."/>
            <person name="Castanera R."/>
            <person name="Culley D."/>
            <person name="Daum C."/>
            <person name="Ezra D."/>
            <person name="Gonzalez J."/>
            <person name="Henrissat B."/>
            <person name="Kuo A."/>
            <person name="Liang C."/>
            <person name="Lipzen A."/>
            <person name="Lutzoni F."/>
            <person name="Magnuson J."/>
            <person name="Mondo S."/>
            <person name="Nolan M."/>
            <person name="Ohm R."/>
            <person name="Pangilinan J."/>
            <person name="Park H.-J."/>
            <person name="Ramirez L."/>
            <person name="Alfaro M."/>
            <person name="Sun H."/>
            <person name="Tritt A."/>
            <person name="Yoshinaga Y."/>
            <person name="Zwiers L.-H."/>
            <person name="Turgeon B."/>
            <person name="Goodwin S."/>
            <person name="Spatafora J."/>
            <person name="Crous P."/>
            <person name="Grigoriev I."/>
        </authorList>
    </citation>
    <scope>NUCLEOTIDE SEQUENCE</scope>
    <source>
        <strain evidence="4">CBS 269.34</strain>
    </source>
</reference>
<organism evidence="4 5">
    <name type="scientific">Lophium mytilinum</name>
    <dbReference type="NCBI Taxonomy" id="390894"/>
    <lineage>
        <taxon>Eukaryota</taxon>
        <taxon>Fungi</taxon>
        <taxon>Dikarya</taxon>
        <taxon>Ascomycota</taxon>
        <taxon>Pezizomycotina</taxon>
        <taxon>Dothideomycetes</taxon>
        <taxon>Pleosporomycetidae</taxon>
        <taxon>Mytilinidiales</taxon>
        <taxon>Mytilinidiaceae</taxon>
        <taxon>Lophium</taxon>
    </lineage>
</organism>
<keyword evidence="5" id="KW-1185">Reference proteome</keyword>
<gene>
    <name evidence="4" type="ORF">BU16DRAFT_524634</name>
</gene>
<keyword evidence="1" id="KW-0560">Oxidoreductase</keyword>